<dbReference type="InterPro" id="IPR045023">
    <property type="entry name" value="FATA/B"/>
</dbReference>
<evidence type="ECO:0000256" key="5">
    <source>
        <dbReference type="ARBA" id="ARBA00022946"/>
    </source>
</evidence>
<reference evidence="11" key="1">
    <citation type="submission" date="2016-01" db="EMBL/GenBank/DDBJ databases">
        <authorList>
            <person name="Mitreva M."/>
            <person name="Pepin K.H."/>
            <person name="Mihindukulasuriya K.A."/>
            <person name="Fulton R."/>
            <person name="Fronick C."/>
            <person name="O'Laughlin M."/>
            <person name="Miner T."/>
            <person name="Herter B."/>
            <person name="Rosa B.A."/>
            <person name="Cordes M."/>
            <person name="Tomlinson C."/>
            <person name="Wollam A."/>
            <person name="Palsikar V.B."/>
            <person name="Mardis E.R."/>
            <person name="Wilson R.K."/>
        </authorList>
    </citation>
    <scope>NUCLEOTIDE SEQUENCE [LARGE SCALE GENOMIC DNA]</scope>
    <source>
        <strain evidence="11">MJR8151</strain>
    </source>
</reference>
<dbReference type="PANTHER" id="PTHR31727">
    <property type="entry name" value="OLEOYL-ACYL CARRIER PROTEIN THIOESTERASE 1, CHLOROPLASTIC"/>
    <property type="match status" value="1"/>
</dbReference>
<evidence type="ECO:0000256" key="6">
    <source>
        <dbReference type="ARBA" id="ARBA00023098"/>
    </source>
</evidence>
<name>A0A133KB00_9FIRM</name>
<dbReference type="OrthoDB" id="9801517at2"/>
<dbReference type="PANTHER" id="PTHR31727:SF6">
    <property type="entry name" value="OLEOYL-ACYL CARRIER PROTEIN THIOESTERASE 1, CHLOROPLASTIC"/>
    <property type="match status" value="1"/>
</dbReference>
<keyword evidence="5" id="KW-0809">Transit peptide</keyword>
<organism evidence="10 11">
    <name type="scientific">Anaerococcus tetradius</name>
    <dbReference type="NCBI Taxonomy" id="33036"/>
    <lineage>
        <taxon>Bacteria</taxon>
        <taxon>Bacillati</taxon>
        <taxon>Bacillota</taxon>
        <taxon>Tissierellia</taxon>
        <taxon>Tissierellales</taxon>
        <taxon>Peptoniphilaceae</taxon>
        <taxon>Anaerococcus</taxon>
    </lineage>
</organism>
<protein>
    <submittedName>
        <fullName evidence="10">Acyl-ACP thioesterase</fullName>
    </submittedName>
</protein>
<gene>
    <name evidence="10" type="ORF">HMPREF3200_01653</name>
</gene>
<keyword evidence="2" id="KW-0444">Lipid biosynthesis</keyword>
<evidence type="ECO:0000256" key="2">
    <source>
        <dbReference type="ARBA" id="ARBA00022516"/>
    </source>
</evidence>
<dbReference type="Pfam" id="PF01643">
    <property type="entry name" value="Acyl-ACP_TE"/>
    <property type="match status" value="1"/>
</dbReference>
<dbReference type="AlphaFoldDB" id="A0A133KB00"/>
<evidence type="ECO:0000256" key="4">
    <source>
        <dbReference type="ARBA" id="ARBA00022832"/>
    </source>
</evidence>
<dbReference type="InterPro" id="IPR029069">
    <property type="entry name" value="HotDog_dom_sf"/>
</dbReference>
<dbReference type="InterPro" id="IPR002864">
    <property type="entry name" value="Acyl-ACP_thioesterase_NHD"/>
</dbReference>
<dbReference type="RefSeq" id="WP_060929802.1">
    <property type="nucleotide sequence ID" value="NZ_KQ955289.1"/>
</dbReference>
<dbReference type="EMBL" id="LRPM01000071">
    <property type="protein sequence ID" value="KWZ76700.1"/>
    <property type="molecule type" value="Genomic_DNA"/>
</dbReference>
<proteinExistence type="inferred from homology"/>
<comment type="caution">
    <text evidence="10">The sequence shown here is derived from an EMBL/GenBank/DDBJ whole genome shotgun (WGS) entry which is preliminary data.</text>
</comment>
<dbReference type="PATRIC" id="fig|33036.3.peg.1635"/>
<evidence type="ECO:0000256" key="7">
    <source>
        <dbReference type="ARBA" id="ARBA00023160"/>
    </source>
</evidence>
<evidence type="ECO:0000259" key="8">
    <source>
        <dbReference type="Pfam" id="PF01643"/>
    </source>
</evidence>
<dbReference type="SMR" id="A0A133KB00"/>
<evidence type="ECO:0000256" key="1">
    <source>
        <dbReference type="ARBA" id="ARBA00006500"/>
    </source>
</evidence>
<dbReference type="GO" id="GO:0016297">
    <property type="term" value="F:fatty acyl-[ACP] hydrolase activity"/>
    <property type="evidence" value="ECO:0007669"/>
    <property type="project" value="InterPro"/>
</dbReference>
<accession>A0A133KB00</accession>
<evidence type="ECO:0000259" key="9">
    <source>
        <dbReference type="Pfam" id="PF20791"/>
    </source>
</evidence>
<evidence type="ECO:0000256" key="3">
    <source>
        <dbReference type="ARBA" id="ARBA00022801"/>
    </source>
</evidence>
<dbReference type="STRING" id="33036.HMPREF3200_01653"/>
<comment type="similarity">
    <text evidence="1">Belongs to the acyl-ACP thioesterase family.</text>
</comment>
<feature type="domain" description="Acyl-ACP thioesterase N-terminal hotdog" evidence="8">
    <location>
        <begin position="2"/>
        <end position="121"/>
    </location>
</feature>
<dbReference type="Gene3D" id="3.10.129.10">
    <property type="entry name" value="Hotdog Thioesterase"/>
    <property type="match status" value="1"/>
</dbReference>
<sequence length="231" mass="27584">MKFKKKFKIGRMHVDPFNYISMRYLVALMNEVAFDQAEILEKDIDMKNLRWIIYSWDIQIENNIRLGEEIEITTIPTHMDKFYAYRDFIVESRGNILARAKATFLLMDITRLRPIKIPQNLSLAYGKENPIFDIYDMEIRNDLAFIKDIQLRRADLDNNFHINNAVYFDLIKETVDIYDKDISYIKLIYRNEIRDKKQVQAFARREDKSIDFALRGEDGRDYCLGKIKTNV</sequence>
<dbReference type="Proteomes" id="UP000070383">
    <property type="component" value="Unassembled WGS sequence"/>
</dbReference>
<keyword evidence="11" id="KW-1185">Reference proteome</keyword>
<keyword evidence="3" id="KW-0378">Hydrolase</keyword>
<feature type="domain" description="Acyl-ACP thioesterase-like C-terminal" evidence="9">
    <location>
        <begin position="144"/>
        <end position="227"/>
    </location>
</feature>
<keyword evidence="7" id="KW-0275">Fatty acid biosynthesis</keyword>
<keyword evidence="4" id="KW-0276">Fatty acid metabolism</keyword>
<dbReference type="GO" id="GO:0000036">
    <property type="term" value="F:acyl carrier activity"/>
    <property type="evidence" value="ECO:0007669"/>
    <property type="project" value="TreeGrafter"/>
</dbReference>
<dbReference type="SUPFAM" id="SSF54637">
    <property type="entry name" value="Thioesterase/thiol ester dehydrase-isomerase"/>
    <property type="match status" value="2"/>
</dbReference>
<evidence type="ECO:0000313" key="10">
    <source>
        <dbReference type="EMBL" id="KWZ76700.1"/>
    </source>
</evidence>
<dbReference type="Pfam" id="PF20791">
    <property type="entry name" value="Acyl-ACP_TE_C"/>
    <property type="match status" value="1"/>
</dbReference>
<keyword evidence="6" id="KW-0443">Lipid metabolism</keyword>
<evidence type="ECO:0000313" key="11">
    <source>
        <dbReference type="Proteomes" id="UP000070383"/>
    </source>
</evidence>
<dbReference type="InterPro" id="IPR049427">
    <property type="entry name" value="Acyl-ACP_TE_C"/>
</dbReference>